<evidence type="ECO:0000256" key="13">
    <source>
        <dbReference type="ARBA" id="ARBA00030350"/>
    </source>
</evidence>
<evidence type="ECO:0000313" key="16">
    <source>
        <dbReference type="Proteomes" id="UP000224567"/>
    </source>
</evidence>
<evidence type="ECO:0000256" key="5">
    <source>
        <dbReference type="ARBA" id="ARBA00022679"/>
    </source>
</evidence>
<evidence type="ECO:0000256" key="3">
    <source>
        <dbReference type="ARBA" id="ARBA00007737"/>
    </source>
</evidence>
<keyword evidence="6" id="KW-0812">Transmembrane</keyword>
<evidence type="ECO:0000256" key="2">
    <source>
        <dbReference type="ARBA" id="ARBA00004881"/>
    </source>
</evidence>
<evidence type="ECO:0000256" key="14">
    <source>
        <dbReference type="SAM" id="SignalP"/>
    </source>
</evidence>
<dbReference type="FunFam" id="3.40.50.11350:FF:000011">
    <property type="entry name" value="O-fucosyltransferase 28"/>
    <property type="match status" value="1"/>
</dbReference>
<comment type="pathway">
    <text evidence="2">Glycan metabolism.</text>
</comment>
<sequence>MGRMVFGLLFLFMVAVVMMMSGNAEDINRNLFKIDSSFVPKRQMKEIRLPEIWMKPYNDNHYRCINSQPRSRDSSTTTNGYILVHANGGLNQMRTGISDMVAIAKIMNATLVLPSLDHESYWKDTSDFKDIFDWRHFIEALKEDIEIVESLPPKYADVKPFQKTPVSWSNASYYSGEILTLLKKHKVIQFTHANTRLANNGLDLPIQRLRCRANYQALRYTNEIEEFGKKLVHRLGDNTDEPFMAFHLRYEKDMLAFTGCSHNLTVEEDEELRELRYQVNHWKTKEINSERKRLQGGCPMTPREAALFLKAMGYPSSTRIYIVAGGIYGNNSMDEFHSHYPNVFTHSSLATSEELEAFKRYQNRLAAVDYMVALESDVFAYTYDGNMARAVQGHRRFEGFRKTISPDRFNFVRLMDSLDKGEISWEEFSSKVKVLHSNRLGAPYLRQAGENPKLEENFYANPLPGCLCSNREASNNNSTTDQV</sequence>
<evidence type="ECO:0000256" key="6">
    <source>
        <dbReference type="ARBA" id="ARBA00022692"/>
    </source>
</evidence>
<evidence type="ECO:0000256" key="1">
    <source>
        <dbReference type="ARBA" id="ARBA00004606"/>
    </source>
</evidence>
<comment type="caution">
    <text evidence="15">The sequence shown here is derived from an EMBL/GenBank/DDBJ whole genome shotgun (WGS) entry which is preliminary data.</text>
</comment>
<evidence type="ECO:0000256" key="9">
    <source>
        <dbReference type="ARBA" id="ARBA00023136"/>
    </source>
</evidence>
<reference evidence="16" key="2">
    <citation type="journal article" date="2017" name="J. Anim. Genet.">
        <title>Multiple reference genome sequences of hot pepper reveal the massive evolution of plant disease resistance genes by retroduplication.</title>
        <authorList>
            <person name="Kim S."/>
            <person name="Park J."/>
            <person name="Yeom S.-I."/>
            <person name="Kim Y.-M."/>
            <person name="Seo E."/>
            <person name="Kim K.-T."/>
            <person name="Kim M.-S."/>
            <person name="Lee J.M."/>
            <person name="Cheong K."/>
            <person name="Shin H.-S."/>
            <person name="Kim S.-B."/>
            <person name="Han K."/>
            <person name="Lee J."/>
            <person name="Park M."/>
            <person name="Lee H.-A."/>
            <person name="Lee H.-Y."/>
            <person name="Lee Y."/>
            <person name="Oh S."/>
            <person name="Lee J.H."/>
            <person name="Choi E."/>
            <person name="Choi E."/>
            <person name="Lee S.E."/>
            <person name="Jeon J."/>
            <person name="Kim H."/>
            <person name="Choi G."/>
            <person name="Song H."/>
            <person name="Lee J."/>
            <person name="Lee S.-C."/>
            <person name="Kwon J.-K."/>
            <person name="Lee H.-Y."/>
            <person name="Koo N."/>
            <person name="Hong Y."/>
            <person name="Kim R.W."/>
            <person name="Kang W.-H."/>
            <person name="Huh J.H."/>
            <person name="Kang B.-C."/>
            <person name="Yang T.-J."/>
            <person name="Lee Y.-H."/>
            <person name="Bennetzen J.L."/>
            <person name="Choi D."/>
        </authorList>
    </citation>
    <scope>NUCLEOTIDE SEQUENCE [LARGE SCALE GENOMIC DNA]</scope>
    <source>
        <strain evidence="16">cv. PBC81</strain>
    </source>
</reference>
<protein>
    <recommendedName>
        <fullName evidence="13">O-fucosyltransferase family protein</fullName>
    </recommendedName>
</protein>
<keyword evidence="10" id="KW-0325">Glycoprotein</keyword>
<keyword evidence="4" id="KW-0328">Glycosyltransferase</keyword>
<keyword evidence="9" id="KW-0472">Membrane</keyword>
<accession>A0A2G2XHR8</accession>
<name>A0A2G2XHR8_CAPBA</name>
<evidence type="ECO:0000256" key="11">
    <source>
        <dbReference type="ARBA" id="ARBA00023253"/>
    </source>
</evidence>
<dbReference type="GO" id="GO:0005737">
    <property type="term" value="C:cytoplasm"/>
    <property type="evidence" value="ECO:0007669"/>
    <property type="project" value="TreeGrafter"/>
</dbReference>
<dbReference type="AlphaFoldDB" id="A0A2G2XHR8"/>
<dbReference type="STRING" id="33114.A0A2G2XHR8"/>
<dbReference type="OrthoDB" id="2015856at2759"/>
<keyword evidence="7" id="KW-0735">Signal-anchor</keyword>
<keyword evidence="8" id="KW-1133">Transmembrane helix</keyword>
<comment type="similarity">
    <text evidence="3">Belongs to the glycosyltransferase GT106 family.</text>
</comment>
<evidence type="ECO:0000256" key="12">
    <source>
        <dbReference type="ARBA" id="ARBA00023277"/>
    </source>
</evidence>
<dbReference type="GO" id="GO:0016757">
    <property type="term" value="F:glycosyltransferase activity"/>
    <property type="evidence" value="ECO:0007669"/>
    <property type="project" value="UniProtKB-KW"/>
</dbReference>
<gene>
    <name evidence="15" type="ORF">CQW23_05530</name>
</gene>
<evidence type="ECO:0000313" key="15">
    <source>
        <dbReference type="EMBL" id="PHT57044.1"/>
    </source>
</evidence>
<evidence type="ECO:0000256" key="7">
    <source>
        <dbReference type="ARBA" id="ARBA00022968"/>
    </source>
</evidence>
<feature type="chain" id="PRO_5013659860" description="O-fucosyltransferase family protein" evidence="14">
    <location>
        <begin position="25"/>
        <end position="483"/>
    </location>
</feature>
<dbReference type="PANTHER" id="PTHR31741">
    <property type="entry name" value="OS02G0726500 PROTEIN-RELATED"/>
    <property type="match status" value="1"/>
</dbReference>
<evidence type="ECO:0000256" key="4">
    <source>
        <dbReference type="ARBA" id="ARBA00022676"/>
    </source>
</evidence>
<dbReference type="InterPro" id="IPR019378">
    <property type="entry name" value="GDP-Fuc_O-FucTrfase"/>
</dbReference>
<dbReference type="CDD" id="cd11299">
    <property type="entry name" value="O-FucT_plant"/>
    <property type="match status" value="1"/>
</dbReference>
<feature type="signal peptide" evidence="14">
    <location>
        <begin position="1"/>
        <end position="24"/>
    </location>
</feature>
<dbReference type="GO" id="GO:0016020">
    <property type="term" value="C:membrane"/>
    <property type="evidence" value="ECO:0007669"/>
    <property type="project" value="UniProtKB-SubCell"/>
</dbReference>
<keyword evidence="14" id="KW-0732">Signal</keyword>
<keyword evidence="5" id="KW-0808">Transferase</keyword>
<dbReference type="PANTHER" id="PTHR31741:SF44">
    <property type="entry name" value="O-FUCOSYLTRANSFERASE FAMILY PROTEIN"/>
    <property type="match status" value="1"/>
</dbReference>
<dbReference type="PIRSF" id="PIRSF009360">
    <property type="entry name" value="UCP009360"/>
    <property type="match status" value="1"/>
</dbReference>
<evidence type="ECO:0000256" key="8">
    <source>
        <dbReference type="ARBA" id="ARBA00022989"/>
    </source>
</evidence>
<dbReference type="Proteomes" id="UP000224567">
    <property type="component" value="Unassembled WGS sequence"/>
</dbReference>
<dbReference type="InterPro" id="IPR024709">
    <property type="entry name" value="FucosylTrfase_pln"/>
</dbReference>
<proteinExistence type="inferred from homology"/>
<keyword evidence="12" id="KW-0119">Carbohydrate metabolism</keyword>
<dbReference type="EMBL" id="MLFT02000002">
    <property type="protein sequence ID" value="PHT57044.1"/>
    <property type="molecule type" value="Genomic_DNA"/>
</dbReference>
<dbReference type="GO" id="GO:0006004">
    <property type="term" value="P:fucose metabolic process"/>
    <property type="evidence" value="ECO:0007669"/>
    <property type="project" value="UniProtKB-KW"/>
</dbReference>
<reference evidence="15 16" key="1">
    <citation type="journal article" date="2017" name="Genome Biol.">
        <title>New reference genome sequences of hot pepper reveal the massive evolution of plant disease-resistance genes by retroduplication.</title>
        <authorList>
            <person name="Kim S."/>
            <person name="Park J."/>
            <person name="Yeom S.I."/>
            <person name="Kim Y.M."/>
            <person name="Seo E."/>
            <person name="Kim K.T."/>
            <person name="Kim M.S."/>
            <person name="Lee J.M."/>
            <person name="Cheong K."/>
            <person name="Shin H.S."/>
            <person name="Kim S.B."/>
            <person name="Han K."/>
            <person name="Lee J."/>
            <person name="Park M."/>
            <person name="Lee H.A."/>
            <person name="Lee H.Y."/>
            <person name="Lee Y."/>
            <person name="Oh S."/>
            <person name="Lee J.H."/>
            <person name="Choi E."/>
            <person name="Choi E."/>
            <person name="Lee S.E."/>
            <person name="Jeon J."/>
            <person name="Kim H."/>
            <person name="Choi G."/>
            <person name="Song H."/>
            <person name="Lee J."/>
            <person name="Lee S.C."/>
            <person name="Kwon J.K."/>
            <person name="Lee H.Y."/>
            <person name="Koo N."/>
            <person name="Hong Y."/>
            <person name="Kim R.W."/>
            <person name="Kang W.H."/>
            <person name="Huh J.H."/>
            <person name="Kang B.C."/>
            <person name="Yang T.J."/>
            <person name="Lee Y.H."/>
            <person name="Bennetzen J.L."/>
            <person name="Choi D."/>
        </authorList>
    </citation>
    <scope>NUCLEOTIDE SEQUENCE [LARGE SCALE GENOMIC DNA]</scope>
    <source>
        <strain evidence="16">cv. PBC81</strain>
    </source>
</reference>
<keyword evidence="11" id="KW-0294">Fucose metabolism</keyword>
<keyword evidence="16" id="KW-1185">Reference proteome</keyword>
<dbReference type="Pfam" id="PF10250">
    <property type="entry name" value="O-FucT"/>
    <property type="match status" value="1"/>
</dbReference>
<organism evidence="15 16">
    <name type="scientific">Capsicum baccatum</name>
    <name type="common">Peruvian pepper</name>
    <dbReference type="NCBI Taxonomy" id="33114"/>
    <lineage>
        <taxon>Eukaryota</taxon>
        <taxon>Viridiplantae</taxon>
        <taxon>Streptophyta</taxon>
        <taxon>Embryophyta</taxon>
        <taxon>Tracheophyta</taxon>
        <taxon>Spermatophyta</taxon>
        <taxon>Magnoliopsida</taxon>
        <taxon>eudicotyledons</taxon>
        <taxon>Gunneridae</taxon>
        <taxon>Pentapetalae</taxon>
        <taxon>asterids</taxon>
        <taxon>lamiids</taxon>
        <taxon>Solanales</taxon>
        <taxon>Solanaceae</taxon>
        <taxon>Solanoideae</taxon>
        <taxon>Capsiceae</taxon>
        <taxon>Capsicum</taxon>
    </lineage>
</organism>
<evidence type="ECO:0000256" key="10">
    <source>
        <dbReference type="ARBA" id="ARBA00023180"/>
    </source>
</evidence>
<comment type="subcellular location">
    <subcellularLocation>
        <location evidence="1">Membrane</location>
        <topology evidence="1">Single-pass type II membrane protein</topology>
    </subcellularLocation>
</comment>